<dbReference type="RefSeq" id="WP_320185227.1">
    <property type="nucleotide sequence ID" value="NZ_CP138332.1"/>
</dbReference>
<comment type="caution">
    <text evidence="2">The sequence shown here is derived from an EMBL/GenBank/DDBJ whole genome shotgun (WGS) entry which is preliminary data.</text>
</comment>
<evidence type="ECO:0000256" key="1">
    <source>
        <dbReference type="SAM" id="SignalP"/>
    </source>
</evidence>
<protein>
    <submittedName>
        <fullName evidence="2">SH3 domain-containing protein</fullName>
    </submittedName>
</protein>
<dbReference type="PROSITE" id="PS51257">
    <property type="entry name" value="PROKAR_LIPOPROTEIN"/>
    <property type="match status" value="1"/>
</dbReference>
<keyword evidence="1" id="KW-0732">Signal</keyword>
<dbReference type="Proteomes" id="UP001597525">
    <property type="component" value="Unassembled WGS sequence"/>
</dbReference>
<gene>
    <name evidence="2" type="ORF">ACFS7Y_14275</name>
</gene>
<proteinExistence type="predicted"/>
<accession>A0ABW6BH30</accession>
<dbReference type="EMBL" id="JBHUPB010000009">
    <property type="protein sequence ID" value="MFD2968562.1"/>
    <property type="molecule type" value="Genomic_DNA"/>
</dbReference>
<feature type="signal peptide" evidence="1">
    <location>
        <begin position="1"/>
        <end position="23"/>
    </location>
</feature>
<sequence length="361" mass="40483">MKKLIYLAVAAPLLLAVSCTNTAQTTANVPQQSPADTMAQLDEPAGNPIDFDKTAVLRSTYVVDRNGATMRQQASEDAKSLGVFTYGSKLDVIEETESWLGIRERITREFTRDGSQIESNGWEKVYVLKSQTGAVGAIALVPADLAVVSLLTVGEETEQHEDGKRLGKYLELELIDKGLFDSKKGSSVNFLLQDTLAHQKKNGVLELPAQSKTVRYADRANAEEDEQYFQYLGQVEFLNQFLINGQYWESLNYRFIDKTSGEETQVFGEYPHISADKKHIICIYANPYDMTADLELYSISGNKINRLMAASFKNWMPNGEQTDMFWAADGYLYTAVNHVNAFWKADGSLNDAFQYVRIKLL</sequence>
<feature type="chain" id="PRO_5046716061" evidence="1">
    <location>
        <begin position="24"/>
        <end position="361"/>
    </location>
</feature>
<keyword evidence="3" id="KW-1185">Reference proteome</keyword>
<evidence type="ECO:0000313" key="3">
    <source>
        <dbReference type="Proteomes" id="UP001597525"/>
    </source>
</evidence>
<evidence type="ECO:0000313" key="2">
    <source>
        <dbReference type="EMBL" id="MFD2968562.1"/>
    </source>
</evidence>
<reference evidence="3" key="1">
    <citation type="journal article" date="2019" name="Int. J. Syst. Evol. Microbiol.">
        <title>The Global Catalogue of Microorganisms (GCM) 10K type strain sequencing project: providing services to taxonomists for standard genome sequencing and annotation.</title>
        <authorList>
            <consortium name="The Broad Institute Genomics Platform"/>
            <consortium name="The Broad Institute Genome Sequencing Center for Infectious Disease"/>
            <person name="Wu L."/>
            <person name="Ma J."/>
        </authorList>
    </citation>
    <scope>NUCLEOTIDE SEQUENCE [LARGE SCALE GENOMIC DNA]</scope>
    <source>
        <strain evidence="3">KCTC 22814</strain>
    </source>
</reference>
<name>A0ABW6BH30_9SPHI</name>
<organism evidence="2 3">
    <name type="scientific">Sphingobacterium bambusae</name>
    <dbReference type="NCBI Taxonomy" id="662858"/>
    <lineage>
        <taxon>Bacteria</taxon>
        <taxon>Pseudomonadati</taxon>
        <taxon>Bacteroidota</taxon>
        <taxon>Sphingobacteriia</taxon>
        <taxon>Sphingobacteriales</taxon>
        <taxon>Sphingobacteriaceae</taxon>
        <taxon>Sphingobacterium</taxon>
    </lineage>
</organism>